<sequence>MYVLLCCRKQAVRVFSSAPILKRNDPFTLETVDGIIVIIRNCLNEVCTKENGFPSEVFCRFVFGFPTNWEAYAENCLGEELGTKDVSTMLGRNELSTNSGSVDDRNDGTPDRNKADVNERHGTSDKVDFCSEEKGHHKPQHGACNNSLLEDPKLRSSQVMSEMIIDGASKGFDLQNHVADCFNTVETESPVGAAIESPLPKTSDVDAAHIHKTPSSRNLKSSGKRNTPEMNNKITASPQEESLPTGIIVEGCCHHTFTFCFTNTDEKQEQVDGNIASKAAKQSKNTSKTLRSSVRLGDLKKIADFQVAGSNKEKNVQNASKSKEKTNRKLTYVRKSGKWKPREELRKLHFCLQNLHVSEDLDQDRKITGIQGLRDVEVSGENLNDNTSSGSLEAVFAQKAVDTASGQMEQLPHSSETLEPERARKNGKCNLRKSLAWDSAFFTSAGFLEPDELSSMIKGADKCGKPLLPGIEEDMRRSTDSISTLESESLTLESLEADFFEDIRASIQKSSKASNRTSSSVAAPRETDTQSICPSKKLDLASKNMPVASNGGMTSSVPKPPKVIGKPNPILSAPLKRASLDANKFKRENDKTKGSSVPSCKMGPVSKVSGLGGPFRTVPKPATSTKSSSVSSVDDGKGISPVKSTRRLDAKTVNPVSSSSTLKNPSKVPLKKKGQAQLTLSKQASKASPASSFSEWSSVSSSSTSSVNQRSSSSRVSIDTSSPCRSLDSDAPPALGSHCQRNDQTSMYENKVNPKPSENQERASIQSGVLSRPATVQPTGLRMPSPKIGFFDGVKPVDRTPKGSMQSHSGIQPRPKIGARISNPNGVSSKANNTKLQPSRTVTATGSLKLDSKKSASPVLLPSQKPLNASPKVSNVSRSLNKNRGISAQSQNEIDGESCLKAVKVVCEGSDREKSKSPGVSKSEVNFEKQDNTKLMDINVVPAEGDTYLSSHLNAEKIKSTEKVGEDANFGPQQPENNLNSLCKGDENKNAHFEEHVEKQDNTKLMDINVVPAEGDTYLSSHLNAEKVKSTEKVGEDANFSPQQPENNLNSLCKGDEYKNDHFEDHVEGLSMSIGAMVSNQDVQKEVVGNSVSQIDPNHLDSELSCLEEYSCLGKEGGSPSNLLGPTLISLSPATCEINVSARTPLAVKNYFNEDDLPTRLSIGVVEKIASVPLESAQMENS</sequence>
<accession>A0ACB7XRW8</accession>
<comment type="caution">
    <text evidence="1">The sequence shown here is derived from an EMBL/GenBank/DDBJ whole genome shotgun (WGS) entry which is preliminary data.</text>
</comment>
<evidence type="ECO:0000313" key="1">
    <source>
        <dbReference type="EMBL" id="KAH7843581.1"/>
    </source>
</evidence>
<reference evidence="1 2" key="1">
    <citation type="journal article" date="2021" name="Hortic Res">
        <title>High-quality reference genome and annotation aids understanding of berry development for evergreen blueberry (Vaccinium darrowii).</title>
        <authorList>
            <person name="Yu J."/>
            <person name="Hulse-Kemp A.M."/>
            <person name="Babiker E."/>
            <person name="Staton M."/>
        </authorList>
    </citation>
    <scope>NUCLEOTIDE SEQUENCE [LARGE SCALE GENOMIC DNA]</scope>
    <source>
        <strain evidence="2">cv. NJ 8807/NJ 8810</strain>
        <tissue evidence="1">Young leaf</tissue>
    </source>
</reference>
<proteinExistence type="predicted"/>
<organism evidence="1 2">
    <name type="scientific">Vaccinium darrowii</name>
    <dbReference type="NCBI Taxonomy" id="229202"/>
    <lineage>
        <taxon>Eukaryota</taxon>
        <taxon>Viridiplantae</taxon>
        <taxon>Streptophyta</taxon>
        <taxon>Embryophyta</taxon>
        <taxon>Tracheophyta</taxon>
        <taxon>Spermatophyta</taxon>
        <taxon>Magnoliopsida</taxon>
        <taxon>eudicotyledons</taxon>
        <taxon>Gunneridae</taxon>
        <taxon>Pentapetalae</taxon>
        <taxon>asterids</taxon>
        <taxon>Ericales</taxon>
        <taxon>Ericaceae</taxon>
        <taxon>Vaccinioideae</taxon>
        <taxon>Vaccinieae</taxon>
        <taxon>Vaccinium</taxon>
    </lineage>
</organism>
<name>A0ACB7XRW8_9ERIC</name>
<protein>
    <submittedName>
        <fullName evidence="1">Uncharacterized protein</fullName>
    </submittedName>
</protein>
<dbReference type="EMBL" id="CM037151">
    <property type="protein sequence ID" value="KAH7843581.1"/>
    <property type="molecule type" value="Genomic_DNA"/>
</dbReference>
<gene>
    <name evidence="1" type="ORF">Vadar_018359</name>
</gene>
<keyword evidence="2" id="KW-1185">Reference proteome</keyword>
<dbReference type="Proteomes" id="UP000828048">
    <property type="component" value="Chromosome 1"/>
</dbReference>
<evidence type="ECO:0000313" key="2">
    <source>
        <dbReference type="Proteomes" id="UP000828048"/>
    </source>
</evidence>